<dbReference type="InterPro" id="IPR000835">
    <property type="entry name" value="HTH_MarR-typ"/>
</dbReference>
<gene>
    <name evidence="5" type="ORF">rosag_32780</name>
</gene>
<keyword evidence="1" id="KW-0805">Transcription regulation</keyword>
<dbReference type="PROSITE" id="PS01117">
    <property type="entry name" value="HTH_MARR_1"/>
    <property type="match status" value="1"/>
</dbReference>
<dbReference type="AlphaFoldDB" id="A0AA37Q540"/>
<dbReference type="PANTHER" id="PTHR33164:SF103">
    <property type="entry name" value="REGULATORY PROTEIN MARR"/>
    <property type="match status" value="1"/>
</dbReference>
<feature type="domain" description="HTH marR-type" evidence="4">
    <location>
        <begin position="17"/>
        <end position="149"/>
    </location>
</feature>
<accession>A0AA37Q540</accession>
<evidence type="ECO:0000259" key="4">
    <source>
        <dbReference type="PROSITE" id="PS50995"/>
    </source>
</evidence>
<evidence type="ECO:0000256" key="1">
    <source>
        <dbReference type="ARBA" id="ARBA00023015"/>
    </source>
</evidence>
<dbReference type="SMART" id="SM00347">
    <property type="entry name" value="HTH_MARR"/>
    <property type="match status" value="1"/>
</dbReference>
<organism evidence="5 6">
    <name type="scientific">Roseisolibacter agri</name>
    <dbReference type="NCBI Taxonomy" id="2014610"/>
    <lineage>
        <taxon>Bacteria</taxon>
        <taxon>Pseudomonadati</taxon>
        <taxon>Gemmatimonadota</taxon>
        <taxon>Gemmatimonadia</taxon>
        <taxon>Gemmatimonadales</taxon>
        <taxon>Gemmatimonadaceae</taxon>
        <taxon>Roseisolibacter</taxon>
    </lineage>
</organism>
<dbReference type="Proteomes" id="UP001161325">
    <property type="component" value="Unassembled WGS sequence"/>
</dbReference>
<comment type="caution">
    <text evidence="5">The sequence shown here is derived from an EMBL/GenBank/DDBJ whole genome shotgun (WGS) entry which is preliminary data.</text>
</comment>
<sequence length="163" mass="17400">MTGRRRSPTATAAPSDAEALLDALRAVGRQLRVADREAEQRVGLHPAQLHTLQRLAERPASSLAELAERTHTDPSSASVVVQRLVERGLVERTPAADDRRRTELGITAAGRALVRRSPAIAADRLAAAVETLGPARTSTLVRSLHALSRVLRQPAGDTDDADG</sequence>
<name>A0AA37Q540_9BACT</name>
<dbReference type="Pfam" id="PF12802">
    <property type="entry name" value="MarR_2"/>
    <property type="match status" value="1"/>
</dbReference>
<proteinExistence type="predicted"/>
<protein>
    <recommendedName>
        <fullName evidence="4">HTH marR-type domain-containing protein</fullName>
    </recommendedName>
</protein>
<dbReference type="InterPro" id="IPR039422">
    <property type="entry name" value="MarR/SlyA-like"/>
</dbReference>
<dbReference type="Gene3D" id="1.10.10.10">
    <property type="entry name" value="Winged helix-like DNA-binding domain superfamily/Winged helix DNA-binding domain"/>
    <property type="match status" value="1"/>
</dbReference>
<dbReference type="InterPro" id="IPR023187">
    <property type="entry name" value="Tscrpt_reg_MarR-type_CS"/>
</dbReference>
<dbReference type="RefSeq" id="WP_284351219.1">
    <property type="nucleotide sequence ID" value="NZ_BRXS01000005.1"/>
</dbReference>
<dbReference type="SUPFAM" id="SSF46785">
    <property type="entry name" value="Winged helix' DNA-binding domain"/>
    <property type="match status" value="1"/>
</dbReference>
<dbReference type="InterPro" id="IPR036390">
    <property type="entry name" value="WH_DNA-bd_sf"/>
</dbReference>
<dbReference type="GO" id="GO:0003677">
    <property type="term" value="F:DNA binding"/>
    <property type="evidence" value="ECO:0007669"/>
    <property type="project" value="UniProtKB-KW"/>
</dbReference>
<evidence type="ECO:0000313" key="6">
    <source>
        <dbReference type="Proteomes" id="UP001161325"/>
    </source>
</evidence>
<dbReference type="GO" id="GO:0006950">
    <property type="term" value="P:response to stress"/>
    <property type="evidence" value="ECO:0007669"/>
    <property type="project" value="TreeGrafter"/>
</dbReference>
<dbReference type="EMBL" id="BRXS01000005">
    <property type="protein sequence ID" value="GLC26765.1"/>
    <property type="molecule type" value="Genomic_DNA"/>
</dbReference>
<dbReference type="PROSITE" id="PS50995">
    <property type="entry name" value="HTH_MARR_2"/>
    <property type="match status" value="1"/>
</dbReference>
<keyword evidence="2" id="KW-0238">DNA-binding</keyword>
<dbReference type="InterPro" id="IPR036388">
    <property type="entry name" value="WH-like_DNA-bd_sf"/>
</dbReference>
<keyword evidence="6" id="KW-1185">Reference proteome</keyword>
<evidence type="ECO:0000313" key="5">
    <source>
        <dbReference type="EMBL" id="GLC26765.1"/>
    </source>
</evidence>
<dbReference type="PANTHER" id="PTHR33164">
    <property type="entry name" value="TRANSCRIPTIONAL REGULATOR, MARR FAMILY"/>
    <property type="match status" value="1"/>
</dbReference>
<evidence type="ECO:0000256" key="2">
    <source>
        <dbReference type="ARBA" id="ARBA00023125"/>
    </source>
</evidence>
<reference evidence="5" key="1">
    <citation type="submission" date="2022-08" db="EMBL/GenBank/DDBJ databases">
        <title>Draft genome sequencing of Roseisolibacter agri AW1220.</title>
        <authorList>
            <person name="Tobiishi Y."/>
            <person name="Tonouchi A."/>
        </authorList>
    </citation>
    <scope>NUCLEOTIDE SEQUENCE</scope>
    <source>
        <strain evidence="5">AW1220</strain>
    </source>
</reference>
<evidence type="ECO:0000256" key="3">
    <source>
        <dbReference type="ARBA" id="ARBA00023163"/>
    </source>
</evidence>
<keyword evidence="3" id="KW-0804">Transcription</keyword>
<dbReference type="GO" id="GO:0003700">
    <property type="term" value="F:DNA-binding transcription factor activity"/>
    <property type="evidence" value="ECO:0007669"/>
    <property type="project" value="InterPro"/>
</dbReference>